<accession>A0A5Q0BKP9</accession>
<keyword evidence="1" id="KW-0472">Membrane</keyword>
<dbReference type="OrthoDB" id="6660115at2"/>
<evidence type="ECO:0000313" key="3">
    <source>
        <dbReference type="Proteomes" id="UP000325755"/>
    </source>
</evidence>
<proteinExistence type="predicted"/>
<protein>
    <submittedName>
        <fullName evidence="2">Uncharacterized protein</fullName>
    </submittedName>
</protein>
<dbReference type="AlphaFoldDB" id="A0A5Q0BKP9"/>
<gene>
    <name evidence="2" type="ORF">F6R98_08720</name>
</gene>
<evidence type="ECO:0000256" key="1">
    <source>
        <dbReference type="SAM" id="Phobius"/>
    </source>
</evidence>
<keyword evidence="1" id="KW-0812">Transmembrane</keyword>
<dbReference type="KEGG" id="mmob:F6R98_08720"/>
<dbReference type="InParanoid" id="A0A5Q0BKP9"/>
<sequence length="108" mass="12097">MDISAFQLIKLEIVAVLGLSKDALHIHIGIAVFLVAAAVLRKPLGSFTPWLTVVAMTVAGEVLDMRDDIASLGYWRWRAGVHDILNTLFWPTLSFAFCKARHFFRSIK</sequence>
<keyword evidence="1" id="KW-1133">Transmembrane helix</keyword>
<keyword evidence="3" id="KW-1185">Reference proteome</keyword>
<feature type="transmembrane region" description="Helical" evidence="1">
    <location>
        <begin position="23"/>
        <end position="40"/>
    </location>
</feature>
<organism evidence="2 3">
    <name type="scientific">Candidatus Methylospira mobilis</name>
    <dbReference type="NCBI Taxonomy" id="1808979"/>
    <lineage>
        <taxon>Bacteria</taxon>
        <taxon>Pseudomonadati</taxon>
        <taxon>Pseudomonadota</taxon>
        <taxon>Gammaproteobacteria</taxon>
        <taxon>Methylococcales</taxon>
        <taxon>Methylococcaceae</taxon>
        <taxon>Candidatus Methylospira</taxon>
    </lineage>
</organism>
<dbReference type="EMBL" id="CP044205">
    <property type="protein sequence ID" value="QFY42698.1"/>
    <property type="molecule type" value="Genomic_DNA"/>
</dbReference>
<evidence type="ECO:0000313" key="2">
    <source>
        <dbReference type="EMBL" id="QFY42698.1"/>
    </source>
</evidence>
<dbReference type="RefSeq" id="WP_153248694.1">
    <property type="nucleotide sequence ID" value="NZ_CP044205.1"/>
</dbReference>
<name>A0A5Q0BKP9_9GAMM</name>
<dbReference type="Proteomes" id="UP000325755">
    <property type="component" value="Chromosome"/>
</dbReference>
<reference evidence="2 3" key="1">
    <citation type="submission" date="2019-09" db="EMBL/GenBank/DDBJ databases">
        <title>Ecophysiology of the spiral-shaped methanotroph Methylospira mobilis as revealed by the complete genome sequence.</title>
        <authorList>
            <person name="Oshkin I.Y."/>
            <person name="Dedysh S.N."/>
            <person name="Miroshnikov K."/>
            <person name="Danilova O.V."/>
            <person name="Hakobyan A."/>
            <person name="Liesack W."/>
        </authorList>
    </citation>
    <scope>NUCLEOTIDE SEQUENCE [LARGE SCALE GENOMIC DNA]</scope>
    <source>
        <strain evidence="2 3">Shm1</strain>
    </source>
</reference>